<protein>
    <submittedName>
        <fullName evidence="4">SDR family oxidoreductase</fullName>
    </submittedName>
</protein>
<comment type="similarity">
    <text evidence="1">Belongs to the short-chain dehydrogenases/reductases (SDR) family.</text>
</comment>
<keyword evidence="3" id="KW-0472">Membrane</keyword>
<sequence>MMNIFIAGGTSGIGYALAVHYLSKGYRVGVCGRDINKVPKNNLNSLLVYEADVSIMSSIKTVLQNFLDGHKNLDVFINCAGSYAEDVAGQISYEEAEQMLQTNILGTINCFEVARLLMQHQKNGRIAVIASVSGILDYKKSSLYTKTKRSVINIAEAYHRALEPFGISVTTIAPGYIDTLKLRELNGHDLSKKPFLVDVDSAIKIIYEAIDTRKKLLIFPTKMKWLMTFLSVLPSSFLNVIMYRKAKWMQQD</sequence>
<evidence type="ECO:0000313" key="5">
    <source>
        <dbReference type="Proteomes" id="UP001500459"/>
    </source>
</evidence>
<evidence type="ECO:0000256" key="1">
    <source>
        <dbReference type="ARBA" id="ARBA00006484"/>
    </source>
</evidence>
<dbReference type="InterPro" id="IPR036291">
    <property type="entry name" value="NAD(P)-bd_dom_sf"/>
</dbReference>
<keyword evidence="3" id="KW-1133">Transmembrane helix</keyword>
<dbReference type="Gene3D" id="3.40.50.720">
    <property type="entry name" value="NAD(P)-binding Rossmann-like Domain"/>
    <property type="match status" value="1"/>
</dbReference>
<accession>A0ABP6UJW3</accession>
<organism evidence="4 5">
    <name type="scientific">Aquimarina addita</name>
    <dbReference type="NCBI Taxonomy" id="870485"/>
    <lineage>
        <taxon>Bacteria</taxon>
        <taxon>Pseudomonadati</taxon>
        <taxon>Bacteroidota</taxon>
        <taxon>Flavobacteriia</taxon>
        <taxon>Flavobacteriales</taxon>
        <taxon>Flavobacteriaceae</taxon>
        <taxon>Aquimarina</taxon>
    </lineage>
</organism>
<evidence type="ECO:0000256" key="3">
    <source>
        <dbReference type="SAM" id="Phobius"/>
    </source>
</evidence>
<dbReference type="PRINTS" id="PR00081">
    <property type="entry name" value="GDHRDH"/>
</dbReference>
<dbReference type="CDD" id="cd05233">
    <property type="entry name" value="SDR_c"/>
    <property type="match status" value="1"/>
</dbReference>
<dbReference type="EMBL" id="BAABCW010000006">
    <property type="protein sequence ID" value="GAA3508054.1"/>
    <property type="molecule type" value="Genomic_DNA"/>
</dbReference>
<evidence type="ECO:0000256" key="2">
    <source>
        <dbReference type="ARBA" id="ARBA00023002"/>
    </source>
</evidence>
<reference evidence="5" key="1">
    <citation type="journal article" date="2019" name="Int. J. Syst. Evol. Microbiol.">
        <title>The Global Catalogue of Microorganisms (GCM) 10K type strain sequencing project: providing services to taxonomists for standard genome sequencing and annotation.</title>
        <authorList>
            <consortium name="The Broad Institute Genomics Platform"/>
            <consortium name="The Broad Institute Genome Sequencing Center for Infectious Disease"/>
            <person name="Wu L."/>
            <person name="Ma J."/>
        </authorList>
    </citation>
    <scope>NUCLEOTIDE SEQUENCE [LARGE SCALE GENOMIC DNA]</scope>
    <source>
        <strain evidence="5">JCM 17106</strain>
    </source>
</reference>
<dbReference type="PANTHER" id="PTHR44169:SF6">
    <property type="entry name" value="NADPH-DEPENDENT 1-ACYLDIHYDROXYACETONE PHOSPHATE REDUCTASE"/>
    <property type="match status" value="1"/>
</dbReference>
<keyword evidence="3" id="KW-0812">Transmembrane</keyword>
<comment type="caution">
    <text evidence="4">The sequence shown here is derived from an EMBL/GenBank/DDBJ whole genome shotgun (WGS) entry which is preliminary data.</text>
</comment>
<dbReference type="Pfam" id="PF00106">
    <property type="entry name" value="adh_short"/>
    <property type="match status" value="1"/>
</dbReference>
<dbReference type="InterPro" id="IPR002347">
    <property type="entry name" value="SDR_fam"/>
</dbReference>
<dbReference type="Proteomes" id="UP001500459">
    <property type="component" value="Unassembled WGS sequence"/>
</dbReference>
<feature type="transmembrane region" description="Helical" evidence="3">
    <location>
        <begin position="225"/>
        <end position="243"/>
    </location>
</feature>
<evidence type="ECO:0000313" key="4">
    <source>
        <dbReference type="EMBL" id="GAA3508054.1"/>
    </source>
</evidence>
<proteinExistence type="inferred from homology"/>
<dbReference type="SUPFAM" id="SSF51735">
    <property type="entry name" value="NAD(P)-binding Rossmann-fold domains"/>
    <property type="match status" value="1"/>
</dbReference>
<keyword evidence="2" id="KW-0560">Oxidoreductase</keyword>
<keyword evidence="5" id="KW-1185">Reference proteome</keyword>
<name>A0ABP6UJW3_9FLAO</name>
<dbReference type="PANTHER" id="PTHR44169">
    <property type="entry name" value="NADPH-DEPENDENT 1-ACYLDIHYDROXYACETONE PHOSPHATE REDUCTASE"/>
    <property type="match status" value="1"/>
</dbReference>
<gene>
    <name evidence="4" type="ORF">GCM10022393_17980</name>
</gene>